<dbReference type="EMBL" id="JACXVP010000012">
    <property type="protein sequence ID" value="KAG5571081.1"/>
    <property type="molecule type" value="Genomic_DNA"/>
</dbReference>
<feature type="region of interest" description="Disordered" evidence="1">
    <location>
        <begin position="1"/>
        <end position="27"/>
    </location>
</feature>
<comment type="caution">
    <text evidence="2">The sequence shown here is derived from an EMBL/GenBank/DDBJ whole genome shotgun (WGS) entry which is preliminary data.</text>
</comment>
<keyword evidence="3" id="KW-1185">Reference proteome</keyword>
<evidence type="ECO:0000256" key="1">
    <source>
        <dbReference type="SAM" id="MobiDB-lite"/>
    </source>
</evidence>
<dbReference type="Proteomes" id="UP000824120">
    <property type="component" value="Chromosome 12"/>
</dbReference>
<accession>A0A9J5W6J9</accession>
<dbReference type="OrthoDB" id="1306017at2759"/>
<evidence type="ECO:0008006" key="4">
    <source>
        <dbReference type="Google" id="ProtNLM"/>
    </source>
</evidence>
<feature type="region of interest" description="Disordered" evidence="1">
    <location>
        <begin position="112"/>
        <end position="134"/>
    </location>
</feature>
<gene>
    <name evidence="2" type="ORF">H5410_060847</name>
</gene>
<sequence length="134" mass="15455">MPPQRVVRGHPSRRNIEEQGVPNAPKVQPQGKVVFDSAFMGSFIPRELKKAKIREFFTIKWESMSVDKYILKFIQLSRYASEMVADMRAGCVCSLQGCLVYQVEKDKLRDRKEFRNKKAKTSGNESRQQKSNAN</sequence>
<protein>
    <recommendedName>
        <fullName evidence="4">Retrotransposon gag domain-containing protein</fullName>
    </recommendedName>
</protein>
<evidence type="ECO:0000313" key="3">
    <source>
        <dbReference type="Proteomes" id="UP000824120"/>
    </source>
</evidence>
<reference evidence="2 3" key="1">
    <citation type="submission" date="2020-09" db="EMBL/GenBank/DDBJ databases">
        <title>De no assembly of potato wild relative species, Solanum commersonii.</title>
        <authorList>
            <person name="Cho K."/>
        </authorList>
    </citation>
    <scope>NUCLEOTIDE SEQUENCE [LARGE SCALE GENOMIC DNA]</scope>
    <source>
        <strain evidence="2">LZ3.2</strain>
        <tissue evidence="2">Leaf</tissue>
    </source>
</reference>
<evidence type="ECO:0000313" key="2">
    <source>
        <dbReference type="EMBL" id="KAG5571081.1"/>
    </source>
</evidence>
<organism evidence="2 3">
    <name type="scientific">Solanum commersonii</name>
    <name type="common">Commerson's wild potato</name>
    <name type="synonym">Commerson's nightshade</name>
    <dbReference type="NCBI Taxonomy" id="4109"/>
    <lineage>
        <taxon>Eukaryota</taxon>
        <taxon>Viridiplantae</taxon>
        <taxon>Streptophyta</taxon>
        <taxon>Embryophyta</taxon>
        <taxon>Tracheophyta</taxon>
        <taxon>Spermatophyta</taxon>
        <taxon>Magnoliopsida</taxon>
        <taxon>eudicotyledons</taxon>
        <taxon>Gunneridae</taxon>
        <taxon>Pentapetalae</taxon>
        <taxon>asterids</taxon>
        <taxon>lamiids</taxon>
        <taxon>Solanales</taxon>
        <taxon>Solanaceae</taxon>
        <taxon>Solanoideae</taxon>
        <taxon>Solaneae</taxon>
        <taxon>Solanum</taxon>
    </lineage>
</organism>
<feature type="compositionally biased region" description="Polar residues" evidence="1">
    <location>
        <begin position="121"/>
        <end position="134"/>
    </location>
</feature>
<proteinExistence type="predicted"/>
<name>A0A9J5W6J9_SOLCO</name>
<dbReference type="AlphaFoldDB" id="A0A9J5W6J9"/>